<keyword evidence="4 14" id="KW-0285">Flavoprotein</keyword>
<comment type="catalytic activity">
    <reaction evidence="13 15">
        <text>2 Fe(III)-[cytochrome b5] + NADH = 2 Fe(II)-[cytochrome b5] + NAD(+) + H(+)</text>
        <dbReference type="Rhea" id="RHEA:46680"/>
        <dbReference type="Rhea" id="RHEA-COMP:10438"/>
        <dbReference type="Rhea" id="RHEA-COMP:10439"/>
        <dbReference type="ChEBI" id="CHEBI:15378"/>
        <dbReference type="ChEBI" id="CHEBI:29033"/>
        <dbReference type="ChEBI" id="CHEBI:29034"/>
        <dbReference type="ChEBI" id="CHEBI:57540"/>
        <dbReference type="ChEBI" id="CHEBI:57945"/>
        <dbReference type="EC" id="1.6.2.2"/>
    </reaction>
</comment>
<dbReference type="OrthoDB" id="432685at2759"/>
<dbReference type="InterPro" id="IPR008333">
    <property type="entry name" value="Cbr1-like_FAD-bd_dom"/>
</dbReference>
<dbReference type="Proteomes" id="UP000238350">
    <property type="component" value="Unassembled WGS sequence"/>
</dbReference>
<evidence type="ECO:0000256" key="15">
    <source>
        <dbReference type="RuleBase" id="RU361226"/>
    </source>
</evidence>
<feature type="binding site" evidence="14">
    <location>
        <position position="99"/>
    </location>
    <ligand>
        <name>FAD</name>
        <dbReference type="ChEBI" id="CHEBI:57692"/>
    </ligand>
</feature>
<keyword evidence="18" id="KW-1185">Reference proteome</keyword>
<evidence type="ECO:0000256" key="5">
    <source>
        <dbReference type="ARBA" id="ARBA00022692"/>
    </source>
</evidence>
<evidence type="ECO:0000256" key="2">
    <source>
        <dbReference type="ARBA" id="ARBA00004572"/>
    </source>
</evidence>
<comment type="subcellular location">
    <subcellularLocation>
        <location evidence="2">Mitochondrion outer membrane</location>
        <topology evidence="2">Single-pass membrane protein</topology>
    </subcellularLocation>
</comment>
<feature type="binding site" evidence="14">
    <location>
        <position position="116"/>
    </location>
    <ligand>
        <name>FAD</name>
        <dbReference type="ChEBI" id="CHEBI:57692"/>
    </ligand>
</feature>
<dbReference type="InterPro" id="IPR039261">
    <property type="entry name" value="FNR_nucleotide-bd"/>
</dbReference>
<dbReference type="Gene3D" id="3.40.50.80">
    <property type="entry name" value="Nucleotide-binding domain of ferredoxin-NADP reductase (FNR) module"/>
    <property type="match status" value="1"/>
</dbReference>
<dbReference type="EMBL" id="NDIQ01000022">
    <property type="protein sequence ID" value="PRT55960.1"/>
    <property type="molecule type" value="Genomic_DNA"/>
</dbReference>
<evidence type="ECO:0000313" key="17">
    <source>
        <dbReference type="EMBL" id="PRT55960.1"/>
    </source>
</evidence>
<keyword evidence="7 14" id="KW-0274">FAD</keyword>
<dbReference type="Gene3D" id="2.40.30.10">
    <property type="entry name" value="Translation factors"/>
    <property type="match status" value="1"/>
</dbReference>
<evidence type="ECO:0000256" key="1">
    <source>
        <dbReference type="ARBA" id="ARBA00001974"/>
    </source>
</evidence>
<reference evidence="17 18" key="1">
    <citation type="submission" date="2017-04" db="EMBL/GenBank/DDBJ databases">
        <title>Genome sequencing of [Candida] sorbophila.</title>
        <authorList>
            <person name="Ahn J.O."/>
        </authorList>
    </citation>
    <scope>NUCLEOTIDE SEQUENCE [LARGE SCALE GENOMIC DNA]</scope>
    <source>
        <strain evidence="17 18">DS02</strain>
    </source>
</reference>
<gene>
    <name evidence="17" type="ORF">B9G98_03580</name>
</gene>
<dbReference type="Pfam" id="PF00970">
    <property type="entry name" value="FAD_binding_6"/>
    <property type="match status" value="1"/>
</dbReference>
<keyword evidence="12" id="KW-0472">Membrane</keyword>
<dbReference type="AlphaFoldDB" id="A0A2T0FLV6"/>
<evidence type="ECO:0000256" key="8">
    <source>
        <dbReference type="ARBA" id="ARBA00022989"/>
    </source>
</evidence>
<accession>A0A2T0FLV6</accession>
<dbReference type="InterPro" id="IPR001834">
    <property type="entry name" value="CBR-like"/>
</dbReference>
<dbReference type="STRING" id="45607.A0A2T0FLV6"/>
<dbReference type="InterPro" id="IPR017938">
    <property type="entry name" value="Riboflavin_synthase-like_b-brl"/>
</dbReference>
<dbReference type="SUPFAM" id="SSF63380">
    <property type="entry name" value="Riboflavin synthase domain-like"/>
    <property type="match status" value="1"/>
</dbReference>
<keyword evidence="9 15" id="KW-0560">Oxidoreductase</keyword>
<keyword evidence="5" id="KW-0812">Transmembrane</keyword>
<dbReference type="RefSeq" id="XP_024665905.1">
    <property type="nucleotide sequence ID" value="XM_024810137.1"/>
</dbReference>
<dbReference type="GO" id="GO:0090524">
    <property type="term" value="F:cytochrome-b5 reductase activity, acting on NADH"/>
    <property type="evidence" value="ECO:0007669"/>
    <property type="project" value="UniProtKB-EC"/>
</dbReference>
<evidence type="ECO:0000259" key="16">
    <source>
        <dbReference type="PROSITE" id="PS51384"/>
    </source>
</evidence>
<feature type="binding site" evidence="14">
    <location>
        <position position="97"/>
    </location>
    <ligand>
        <name>FAD</name>
        <dbReference type="ChEBI" id="CHEBI:57692"/>
    </ligand>
</feature>
<comment type="cofactor">
    <cofactor evidence="1 14 15">
        <name>FAD</name>
        <dbReference type="ChEBI" id="CHEBI:57692"/>
    </cofactor>
</comment>
<name>A0A2T0FLV6_9ASCO</name>
<feature type="binding site" evidence="14">
    <location>
        <position position="166"/>
    </location>
    <ligand>
        <name>FAD</name>
        <dbReference type="ChEBI" id="CHEBI:57692"/>
    </ligand>
</feature>
<evidence type="ECO:0000256" key="13">
    <source>
        <dbReference type="ARBA" id="ARBA00047682"/>
    </source>
</evidence>
<dbReference type="PANTHER" id="PTHR19370:SF171">
    <property type="entry name" value="NADH-CYTOCHROME B5 REDUCTASE 2"/>
    <property type="match status" value="1"/>
</dbReference>
<dbReference type="PROSITE" id="PS51384">
    <property type="entry name" value="FAD_FR"/>
    <property type="match status" value="1"/>
</dbReference>
<protein>
    <recommendedName>
        <fullName evidence="15">NADH-cytochrome b5 reductase</fullName>
        <ecNumber evidence="15">1.6.2.2</ecNumber>
    </recommendedName>
</protein>
<dbReference type="GeneID" id="36517328"/>
<comment type="similarity">
    <text evidence="3 15">Belongs to the flavoprotein pyridine nucleotide cytochrome reductase family.</text>
</comment>
<evidence type="ECO:0000256" key="6">
    <source>
        <dbReference type="ARBA" id="ARBA00022787"/>
    </source>
</evidence>
<evidence type="ECO:0000256" key="14">
    <source>
        <dbReference type="PIRSR" id="PIRSR601834-1"/>
    </source>
</evidence>
<dbReference type="PRINTS" id="PR00371">
    <property type="entry name" value="FPNCR"/>
</dbReference>
<proteinExistence type="inferred from homology"/>
<evidence type="ECO:0000256" key="9">
    <source>
        <dbReference type="ARBA" id="ARBA00023002"/>
    </source>
</evidence>
<dbReference type="FunFam" id="3.40.50.80:FF:000009">
    <property type="entry name" value="NADH-cytochrome b5 reductase"/>
    <property type="match status" value="1"/>
</dbReference>
<dbReference type="GO" id="GO:0006696">
    <property type="term" value="P:ergosterol biosynthetic process"/>
    <property type="evidence" value="ECO:0007669"/>
    <property type="project" value="TreeGrafter"/>
</dbReference>
<evidence type="ECO:0000256" key="7">
    <source>
        <dbReference type="ARBA" id="ARBA00022827"/>
    </source>
</evidence>
<dbReference type="InterPro" id="IPR001709">
    <property type="entry name" value="Flavoprot_Pyr_Nucl_cyt_Rdtase"/>
</dbReference>
<feature type="binding site" evidence="14">
    <location>
        <position position="123"/>
    </location>
    <ligand>
        <name>FAD</name>
        <dbReference type="ChEBI" id="CHEBI:57692"/>
    </ligand>
</feature>
<organism evidence="17 18">
    <name type="scientific">Wickerhamiella sorbophila</name>
    <dbReference type="NCBI Taxonomy" id="45607"/>
    <lineage>
        <taxon>Eukaryota</taxon>
        <taxon>Fungi</taxon>
        <taxon>Dikarya</taxon>
        <taxon>Ascomycota</taxon>
        <taxon>Saccharomycotina</taxon>
        <taxon>Dipodascomycetes</taxon>
        <taxon>Dipodascales</taxon>
        <taxon>Trichomonascaceae</taxon>
        <taxon>Wickerhamiella</taxon>
    </lineage>
</organism>
<sequence length="294" mass="32044">MFRNILKSRATSTLTGVMLGTAGAVSYSMSTSNALRNETAGQLVPKQWVPLKLKSSKDVSHDTKEIIFDLDNDKILGGSTAYCVLFKFMQDGKPVVRPYTPVSDPSTVGEAVFVIKKYPGGAMGTHVHDLKPGETIDVQGPIPKYPFEKPNKHKKIVMLGGGSGITPLYQVLAHIAKDPEDKTEVHLLYGSQTPNDILLKKEIDNVVAKKPGQLKVTYYVDKGDKSFDGKVGYISKEDVVAIVKPDDENHRVFVCGPPGFMKALSGPKKSPTDQGDLTGSLQELGFTKDTVFKF</sequence>
<dbReference type="Pfam" id="PF00175">
    <property type="entry name" value="NAD_binding_1"/>
    <property type="match status" value="1"/>
</dbReference>
<dbReference type="InterPro" id="IPR017927">
    <property type="entry name" value="FAD-bd_FR_type"/>
</dbReference>
<dbReference type="PRINTS" id="PR00406">
    <property type="entry name" value="CYTB5RDTASE"/>
</dbReference>
<dbReference type="SUPFAM" id="SSF52343">
    <property type="entry name" value="Ferredoxin reductase-like, C-terminal NADP-linked domain"/>
    <property type="match status" value="1"/>
</dbReference>
<keyword evidence="6" id="KW-1000">Mitochondrion outer membrane</keyword>
<feature type="domain" description="FAD-binding FR-type" evidence="16">
    <location>
        <begin position="46"/>
        <end position="148"/>
    </location>
</feature>
<keyword evidence="10 15" id="KW-0520">NAD</keyword>
<evidence type="ECO:0000256" key="12">
    <source>
        <dbReference type="ARBA" id="ARBA00023136"/>
    </source>
</evidence>
<feature type="binding site" evidence="14">
    <location>
        <position position="98"/>
    </location>
    <ligand>
        <name>FAD</name>
        <dbReference type="ChEBI" id="CHEBI:57692"/>
    </ligand>
</feature>
<evidence type="ECO:0000256" key="4">
    <source>
        <dbReference type="ARBA" id="ARBA00022630"/>
    </source>
</evidence>
<comment type="caution">
    <text evidence="17">The sequence shown here is derived from an EMBL/GenBank/DDBJ whole genome shotgun (WGS) entry which is preliminary data.</text>
</comment>
<dbReference type="GO" id="GO:0005741">
    <property type="term" value="C:mitochondrial outer membrane"/>
    <property type="evidence" value="ECO:0007669"/>
    <property type="project" value="UniProtKB-SubCell"/>
</dbReference>
<dbReference type="CDD" id="cd06183">
    <property type="entry name" value="cyt_b5_reduct_like"/>
    <property type="match status" value="1"/>
</dbReference>
<evidence type="ECO:0000256" key="3">
    <source>
        <dbReference type="ARBA" id="ARBA00006105"/>
    </source>
</evidence>
<keyword evidence="8" id="KW-1133">Transmembrane helix</keyword>
<feature type="binding site" evidence="14">
    <location>
        <position position="114"/>
    </location>
    <ligand>
        <name>FAD</name>
        <dbReference type="ChEBI" id="CHEBI:57692"/>
    </ligand>
</feature>
<dbReference type="PANTHER" id="PTHR19370">
    <property type="entry name" value="NADH-CYTOCHROME B5 REDUCTASE"/>
    <property type="match status" value="1"/>
</dbReference>
<evidence type="ECO:0000256" key="10">
    <source>
        <dbReference type="ARBA" id="ARBA00023027"/>
    </source>
</evidence>
<dbReference type="InterPro" id="IPR001433">
    <property type="entry name" value="OxRdtase_FAD/NAD-bd"/>
</dbReference>
<evidence type="ECO:0000256" key="11">
    <source>
        <dbReference type="ARBA" id="ARBA00023128"/>
    </source>
</evidence>
<dbReference type="EC" id="1.6.2.2" evidence="15"/>
<keyword evidence="11" id="KW-0496">Mitochondrion</keyword>
<evidence type="ECO:0000313" key="18">
    <source>
        <dbReference type="Proteomes" id="UP000238350"/>
    </source>
</evidence>